<reference evidence="5" key="1">
    <citation type="submission" date="2018-02" db="EMBL/GenBank/DDBJ databases">
        <title>Genome sequence of Candidatus Liberibacter europaeus.</title>
        <authorList>
            <person name="Frampton R.A."/>
            <person name="Thompson S.M."/>
            <person name="David C."/>
            <person name="Addison S.M."/>
            <person name="Smith G.R."/>
        </authorList>
    </citation>
    <scope>NUCLEOTIDE SEQUENCE [LARGE SCALE GENOMIC DNA]</scope>
</reference>
<proteinExistence type="inferred from homology"/>
<sequence length="198" mass="22823">MKIFIYLKKYLLGIIVLPIILLGLFVFITINYKSNLHIVSPDKVYRSAQPDSKFIKYLWQNHGIRCILNLRDENNTSWYKEEEDTTKSLGIKLINFPISVSKGLSEKEIKELVILLKEAPKPLLIHCKSGADRTGLASALYLHFLSEDQKDNAGGQLSIFYGHIPFFKARKMDQDFEISKKINPDDIFKTDKQDNKKS</sequence>
<dbReference type="AlphaFoldDB" id="A0A2T4VWS2"/>
<dbReference type="PANTHER" id="PTHR31126:SF72">
    <property type="entry name" value="DUAL SPECIFICITY PROTEIN PHOSPHATASE TPBA"/>
    <property type="match status" value="1"/>
</dbReference>
<feature type="domain" description="DSP-PTPase phosphatase fused to NAD+ Kinase" evidence="3">
    <location>
        <begin position="43"/>
        <end position="147"/>
    </location>
</feature>
<dbReference type="Gene3D" id="3.90.190.10">
    <property type="entry name" value="Protein tyrosine phosphatase superfamily"/>
    <property type="match status" value="1"/>
</dbReference>
<dbReference type="InterPro" id="IPR029021">
    <property type="entry name" value="Prot-tyrosine_phosphatase-like"/>
</dbReference>
<dbReference type="Proteomes" id="UP000240811">
    <property type="component" value="Unassembled WGS sequence"/>
</dbReference>
<evidence type="ECO:0000259" key="3">
    <source>
        <dbReference type="Pfam" id="PF22741"/>
    </source>
</evidence>
<dbReference type="CDD" id="cd14529">
    <property type="entry name" value="TpbA-like"/>
    <property type="match status" value="1"/>
</dbReference>
<feature type="transmembrane region" description="Helical" evidence="2">
    <location>
        <begin position="12"/>
        <end position="32"/>
    </location>
</feature>
<comment type="similarity">
    <text evidence="1">Belongs to the protein-tyrosine phosphatase family.</text>
</comment>
<organism evidence="4 5">
    <name type="scientific">Candidatus Liberibacter europaeus</name>
    <dbReference type="NCBI Taxonomy" id="744859"/>
    <lineage>
        <taxon>Bacteria</taxon>
        <taxon>Pseudomonadati</taxon>
        <taxon>Pseudomonadota</taxon>
        <taxon>Alphaproteobacteria</taxon>
        <taxon>Hyphomicrobiales</taxon>
        <taxon>Rhizobiaceae</taxon>
        <taxon>Liberibacter</taxon>
    </lineage>
</organism>
<keyword evidence="2" id="KW-0472">Membrane</keyword>
<protein>
    <recommendedName>
        <fullName evidence="3">DSP-PTPase phosphatase fused to NAD+ Kinase domain-containing protein</fullName>
    </recommendedName>
</protein>
<dbReference type="GO" id="GO:0016791">
    <property type="term" value="F:phosphatase activity"/>
    <property type="evidence" value="ECO:0007669"/>
    <property type="project" value="TreeGrafter"/>
</dbReference>
<evidence type="ECO:0000313" key="4">
    <source>
        <dbReference type="EMBL" id="PTL86218.1"/>
    </source>
</evidence>
<dbReference type="InterPro" id="IPR055214">
    <property type="entry name" value="PTP-NADK"/>
</dbReference>
<dbReference type="PANTHER" id="PTHR31126">
    <property type="entry name" value="TYROSINE-PROTEIN PHOSPHATASE"/>
    <property type="match status" value="1"/>
</dbReference>
<keyword evidence="2" id="KW-1133">Transmembrane helix</keyword>
<evidence type="ECO:0000256" key="2">
    <source>
        <dbReference type="SAM" id="Phobius"/>
    </source>
</evidence>
<dbReference type="InterPro" id="IPR016130">
    <property type="entry name" value="Tyr_Pase_AS"/>
</dbReference>
<name>A0A2T4VWS2_9HYPH</name>
<keyword evidence="2" id="KW-0812">Transmembrane</keyword>
<dbReference type="PROSITE" id="PS00383">
    <property type="entry name" value="TYR_PHOSPHATASE_1"/>
    <property type="match status" value="1"/>
</dbReference>
<evidence type="ECO:0000256" key="1">
    <source>
        <dbReference type="ARBA" id="ARBA00009580"/>
    </source>
</evidence>
<dbReference type="Pfam" id="PF22741">
    <property type="entry name" value="PTP-NADK"/>
    <property type="match status" value="1"/>
</dbReference>
<dbReference type="SUPFAM" id="SSF52799">
    <property type="entry name" value="(Phosphotyrosine protein) phosphatases II"/>
    <property type="match status" value="1"/>
</dbReference>
<comment type="caution">
    <text evidence="4">The sequence shown here is derived from an EMBL/GenBank/DDBJ whole genome shotgun (WGS) entry which is preliminary data.</text>
</comment>
<evidence type="ECO:0000313" key="5">
    <source>
        <dbReference type="Proteomes" id="UP000240811"/>
    </source>
</evidence>
<accession>A0A2T4VWS2</accession>
<dbReference type="EMBL" id="PSQJ01000006">
    <property type="protein sequence ID" value="PTL86218.1"/>
    <property type="molecule type" value="Genomic_DNA"/>
</dbReference>
<gene>
    <name evidence="4" type="ORF">C4617_04940</name>
</gene>